<evidence type="ECO:0000256" key="1">
    <source>
        <dbReference type="ARBA" id="ARBA00022722"/>
    </source>
</evidence>
<keyword evidence="1" id="KW-0540">Nuclease</keyword>
<keyword evidence="6" id="KW-0255">Endonuclease</keyword>
<dbReference type="GO" id="GO:0003676">
    <property type="term" value="F:nucleic acid binding"/>
    <property type="evidence" value="ECO:0007669"/>
    <property type="project" value="InterPro"/>
</dbReference>
<dbReference type="GO" id="GO:0008270">
    <property type="term" value="F:zinc ion binding"/>
    <property type="evidence" value="ECO:0007669"/>
    <property type="project" value="InterPro"/>
</dbReference>
<dbReference type="SMART" id="SM00507">
    <property type="entry name" value="HNHc"/>
    <property type="match status" value="1"/>
</dbReference>
<dbReference type="PANTHER" id="PTHR41286">
    <property type="entry name" value="HNH NUCLEASE YAJD-RELATED"/>
    <property type="match status" value="1"/>
</dbReference>
<dbReference type="eggNOG" id="COG1403">
    <property type="taxonomic scope" value="Bacteria"/>
</dbReference>
<accession>A0A0R1VUB8</accession>
<dbReference type="GO" id="GO:0016787">
    <property type="term" value="F:hydrolase activity"/>
    <property type="evidence" value="ECO:0007669"/>
    <property type="project" value="UniProtKB-KW"/>
</dbReference>
<dbReference type="InterPro" id="IPR002711">
    <property type="entry name" value="HNH"/>
</dbReference>
<evidence type="ECO:0000259" key="5">
    <source>
        <dbReference type="SMART" id="SM00507"/>
    </source>
</evidence>
<organism evidence="6 7">
    <name type="scientific">Paucilactobacillus suebicus DSM 5007 = KCTC 3549</name>
    <dbReference type="NCBI Taxonomy" id="1423807"/>
    <lineage>
        <taxon>Bacteria</taxon>
        <taxon>Bacillati</taxon>
        <taxon>Bacillota</taxon>
        <taxon>Bacilli</taxon>
        <taxon>Lactobacillales</taxon>
        <taxon>Lactobacillaceae</taxon>
        <taxon>Paucilactobacillus</taxon>
    </lineage>
</organism>
<comment type="caution">
    <text evidence="6">The sequence shown here is derived from an EMBL/GenBank/DDBJ whole genome shotgun (WGS) entry which is preliminary data.</text>
</comment>
<reference evidence="6 7" key="1">
    <citation type="journal article" date="2015" name="Genome Announc.">
        <title>Expanding the biotechnology potential of lactobacilli through comparative genomics of 213 strains and associated genera.</title>
        <authorList>
            <person name="Sun Z."/>
            <person name="Harris H.M."/>
            <person name="McCann A."/>
            <person name="Guo C."/>
            <person name="Argimon S."/>
            <person name="Zhang W."/>
            <person name="Yang X."/>
            <person name="Jeffery I.B."/>
            <person name="Cooney J.C."/>
            <person name="Kagawa T.F."/>
            <person name="Liu W."/>
            <person name="Song Y."/>
            <person name="Salvetti E."/>
            <person name="Wrobel A."/>
            <person name="Rasinkangas P."/>
            <person name="Parkhill J."/>
            <person name="Rea M.C."/>
            <person name="O'Sullivan O."/>
            <person name="Ritari J."/>
            <person name="Douillard F.P."/>
            <person name="Paul Ross R."/>
            <person name="Yang R."/>
            <person name="Briner A.E."/>
            <person name="Felis G.E."/>
            <person name="de Vos W.M."/>
            <person name="Barrangou R."/>
            <person name="Klaenhammer T.R."/>
            <person name="Caufield P.W."/>
            <person name="Cui Y."/>
            <person name="Zhang H."/>
            <person name="O'Toole P.W."/>
        </authorList>
    </citation>
    <scope>NUCLEOTIDE SEQUENCE [LARGE SCALE GENOMIC DNA]</scope>
    <source>
        <strain evidence="6 7">DSM 5007</strain>
    </source>
</reference>
<protein>
    <recommendedName>
        <fullName evidence="4">Putative HNH nuclease YajD</fullName>
    </recommendedName>
</protein>
<evidence type="ECO:0000256" key="3">
    <source>
        <dbReference type="ARBA" id="ARBA00038412"/>
    </source>
</evidence>
<dbReference type="PANTHER" id="PTHR41286:SF1">
    <property type="entry name" value="HNH NUCLEASE YAJD-RELATED"/>
    <property type="match status" value="1"/>
</dbReference>
<evidence type="ECO:0000313" key="6">
    <source>
        <dbReference type="EMBL" id="KRM09368.1"/>
    </source>
</evidence>
<dbReference type="InterPro" id="IPR003615">
    <property type="entry name" value="HNH_nuc"/>
</dbReference>
<evidence type="ECO:0000256" key="2">
    <source>
        <dbReference type="ARBA" id="ARBA00022801"/>
    </source>
</evidence>
<dbReference type="GO" id="GO:0004519">
    <property type="term" value="F:endonuclease activity"/>
    <property type="evidence" value="ECO:0007669"/>
    <property type="project" value="UniProtKB-KW"/>
</dbReference>
<name>A0A0R1VUB8_9LACO</name>
<dbReference type="Gene3D" id="1.10.30.50">
    <property type="match status" value="1"/>
</dbReference>
<dbReference type="STRING" id="1423807.FD16_GL001828"/>
<comment type="similarity">
    <text evidence="3">Belongs to the HNH nuclease family.</text>
</comment>
<gene>
    <name evidence="6" type="ORF">FD16_GL001828</name>
</gene>
<keyword evidence="2" id="KW-0378">Hydrolase</keyword>
<evidence type="ECO:0000256" key="4">
    <source>
        <dbReference type="ARBA" id="ARBA00040194"/>
    </source>
</evidence>
<dbReference type="EMBL" id="AZGF01000043">
    <property type="protein sequence ID" value="KRM09368.1"/>
    <property type="molecule type" value="Genomic_DNA"/>
</dbReference>
<dbReference type="AlphaFoldDB" id="A0A0R1VUB8"/>
<proteinExistence type="inferred from homology"/>
<dbReference type="CDD" id="cd00085">
    <property type="entry name" value="HNHc"/>
    <property type="match status" value="1"/>
</dbReference>
<dbReference type="PATRIC" id="fig|1423807.3.peg.1873"/>
<evidence type="ECO:0000313" key="7">
    <source>
        <dbReference type="Proteomes" id="UP000051820"/>
    </source>
</evidence>
<keyword evidence="7" id="KW-1185">Reference proteome</keyword>
<dbReference type="Proteomes" id="UP000051820">
    <property type="component" value="Unassembled WGS sequence"/>
</dbReference>
<dbReference type="Pfam" id="PF01844">
    <property type="entry name" value="HNH"/>
    <property type="match status" value="1"/>
</dbReference>
<feature type="domain" description="HNH nuclease" evidence="5">
    <location>
        <begin position="65"/>
        <end position="122"/>
    </location>
</feature>
<dbReference type="GO" id="GO:0005829">
    <property type="term" value="C:cytosol"/>
    <property type="evidence" value="ECO:0007669"/>
    <property type="project" value="TreeGrafter"/>
</dbReference>
<sequence>MVELPDHYCSEHYEHEAEYLASREKWARGNQRDKHKTHIYNTVTRNRSEAKQEQYNFYRTRQWAYLRQQVLDRDHYLCRYCQVIGKLTPNSKTVDHIVPVEAQPSSKADIDNLAVICRKCHHKKTEWERQYYGTGDGNVRTNAKPVNDITQISMLMNSQCRES</sequence>